<dbReference type="InterPro" id="IPR013324">
    <property type="entry name" value="RNA_pol_sigma_r3/r4-like"/>
</dbReference>
<evidence type="ECO:0000256" key="4">
    <source>
        <dbReference type="ARBA" id="ARBA00023125"/>
    </source>
</evidence>
<dbReference type="SUPFAM" id="SSF88659">
    <property type="entry name" value="Sigma3 and sigma4 domains of RNA polymerase sigma factors"/>
    <property type="match status" value="1"/>
</dbReference>
<dbReference type="CDD" id="cd06171">
    <property type="entry name" value="Sigma70_r4"/>
    <property type="match status" value="1"/>
</dbReference>
<evidence type="ECO:0000256" key="3">
    <source>
        <dbReference type="ARBA" id="ARBA00023082"/>
    </source>
</evidence>
<keyword evidence="2" id="KW-0805">Transcription regulation</keyword>
<dbReference type="Gene3D" id="1.10.1740.10">
    <property type="match status" value="1"/>
</dbReference>
<dbReference type="GO" id="GO:0016987">
    <property type="term" value="F:sigma factor activity"/>
    <property type="evidence" value="ECO:0007669"/>
    <property type="project" value="UniProtKB-KW"/>
</dbReference>
<dbReference type="Pfam" id="PF04545">
    <property type="entry name" value="Sigma70_r4"/>
    <property type="match status" value="1"/>
</dbReference>
<keyword evidence="5" id="KW-0804">Transcription</keyword>
<dbReference type="Gene3D" id="1.10.10.10">
    <property type="entry name" value="Winged helix-like DNA-binding domain superfamily/Winged helix DNA-binding domain"/>
    <property type="match status" value="1"/>
</dbReference>
<dbReference type="OrthoDB" id="9782703at2"/>
<sequence length="172" mass="20151">MLMIELVAAAQNGDEQAFLKLFQEYEVDIYRVAYVYVKNQEDALDVVQETAYKSFKKIKSLKNPAFFKTWLIKITMSCATDMVRKKKKVVYFNSEYTESLMQDEEDIPLSLSLKELIETLQENEKNIVLLKFYHEYTFQEISEILKVPLGTVKSILYRSLHKLRAQIKEGEG</sequence>
<evidence type="ECO:0000313" key="8">
    <source>
        <dbReference type="EMBL" id="RDI36896.1"/>
    </source>
</evidence>
<comment type="similarity">
    <text evidence="1">Belongs to the sigma-70 factor family. ECF subfamily.</text>
</comment>
<evidence type="ECO:0000313" key="9">
    <source>
        <dbReference type="Proteomes" id="UP000255326"/>
    </source>
</evidence>
<dbReference type="SUPFAM" id="SSF88946">
    <property type="entry name" value="Sigma2 domain of RNA polymerase sigma factors"/>
    <property type="match status" value="1"/>
</dbReference>
<name>A0A370G1R0_9BACI</name>
<keyword evidence="4" id="KW-0238">DNA-binding</keyword>
<evidence type="ECO:0000259" key="7">
    <source>
        <dbReference type="Pfam" id="PF04545"/>
    </source>
</evidence>
<dbReference type="InterPro" id="IPR036388">
    <property type="entry name" value="WH-like_DNA-bd_sf"/>
</dbReference>
<dbReference type="InterPro" id="IPR007627">
    <property type="entry name" value="RNA_pol_sigma70_r2"/>
</dbReference>
<dbReference type="PANTHER" id="PTHR43133">
    <property type="entry name" value="RNA POLYMERASE ECF-TYPE SIGMA FACTO"/>
    <property type="match status" value="1"/>
</dbReference>
<feature type="domain" description="RNA polymerase sigma-70 region 2" evidence="6">
    <location>
        <begin position="21"/>
        <end position="88"/>
    </location>
</feature>
<keyword evidence="9" id="KW-1185">Reference proteome</keyword>
<evidence type="ECO:0000256" key="1">
    <source>
        <dbReference type="ARBA" id="ARBA00010641"/>
    </source>
</evidence>
<protein>
    <submittedName>
        <fullName evidence="8">RNA polymerase sigma (SigV) subunit</fullName>
    </submittedName>
</protein>
<keyword evidence="3" id="KW-0731">Sigma factor</keyword>
<dbReference type="NCBIfam" id="TIGR02937">
    <property type="entry name" value="sigma70-ECF"/>
    <property type="match status" value="1"/>
</dbReference>
<evidence type="ECO:0000256" key="5">
    <source>
        <dbReference type="ARBA" id="ARBA00023163"/>
    </source>
</evidence>
<evidence type="ECO:0000259" key="6">
    <source>
        <dbReference type="Pfam" id="PF04542"/>
    </source>
</evidence>
<proteinExistence type="inferred from homology"/>
<dbReference type="Pfam" id="PF04542">
    <property type="entry name" value="Sigma70_r2"/>
    <property type="match status" value="1"/>
</dbReference>
<accession>A0A370G1R0</accession>
<dbReference type="AlphaFoldDB" id="A0A370G1R0"/>
<dbReference type="InterPro" id="IPR039425">
    <property type="entry name" value="RNA_pol_sigma-70-like"/>
</dbReference>
<dbReference type="InterPro" id="IPR007630">
    <property type="entry name" value="RNA_pol_sigma70_r4"/>
</dbReference>
<dbReference type="Proteomes" id="UP000255326">
    <property type="component" value="Unassembled WGS sequence"/>
</dbReference>
<dbReference type="InterPro" id="IPR014284">
    <property type="entry name" value="RNA_pol_sigma-70_dom"/>
</dbReference>
<evidence type="ECO:0000256" key="2">
    <source>
        <dbReference type="ARBA" id="ARBA00023015"/>
    </source>
</evidence>
<dbReference type="EMBL" id="QQAY01000025">
    <property type="protein sequence ID" value="RDI36896.1"/>
    <property type="molecule type" value="Genomic_DNA"/>
</dbReference>
<reference evidence="8 9" key="1">
    <citation type="submission" date="2018-07" db="EMBL/GenBank/DDBJ databases">
        <title>Genomic Encyclopedia of Type Strains, Phase IV (KMG-IV): sequencing the most valuable type-strain genomes for metagenomic binning, comparative biology and taxonomic classification.</title>
        <authorList>
            <person name="Goeker M."/>
        </authorList>
    </citation>
    <scope>NUCLEOTIDE SEQUENCE [LARGE SCALE GENOMIC DNA]</scope>
    <source>
        <strain evidence="8 9">DSM 25281</strain>
    </source>
</reference>
<organism evidence="8 9">
    <name type="scientific">Falsibacillus pallidus</name>
    <dbReference type="NCBI Taxonomy" id="493781"/>
    <lineage>
        <taxon>Bacteria</taxon>
        <taxon>Bacillati</taxon>
        <taxon>Bacillota</taxon>
        <taxon>Bacilli</taxon>
        <taxon>Bacillales</taxon>
        <taxon>Bacillaceae</taxon>
        <taxon>Falsibacillus</taxon>
    </lineage>
</organism>
<comment type="caution">
    <text evidence="8">The sequence shown here is derived from an EMBL/GenBank/DDBJ whole genome shotgun (WGS) entry which is preliminary data.</text>
</comment>
<gene>
    <name evidence="8" type="ORF">DFR59_12521</name>
</gene>
<dbReference type="GO" id="GO:0006352">
    <property type="term" value="P:DNA-templated transcription initiation"/>
    <property type="evidence" value="ECO:0007669"/>
    <property type="project" value="InterPro"/>
</dbReference>
<feature type="domain" description="RNA polymerase sigma-70 region 4" evidence="7">
    <location>
        <begin position="117"/>
        <end position="165"/>
    </location>
</feature>
<dbReference type="InterPro" id="IPR013325">
    <property type="entry name" value="RNA_pol_sigma_r2"/>
</dbReference>
<dbReference type="GO" id="GO:0003677">
    <property type="term" value="F:DNA binding"/>
    <property type="evidence" value="ECO:0007669"/>
    <property type="project" value="UniProtKB-KW"/>
</dbReference>
<dbReference type="PANTHER" id="PTHR43133:SF51">
    <property type="entry name" value="RNA POLYMERASE SIGMA FACTOR"/>
    <property type="match status" value="1"/>
</dbReference>